<accession>A0A2T7ULW3</accession>
<dbReference type="Proteomes" id="UP000244810">
    <property type="component" value="Unassembled WGS sequence"/>
</dbReference>
<dbReference type="Gene3D" id="3.40.190.150">
    <property type="entry name" value="Bordetella uptake gene, domain 1"/>
    <property type="match status" value="2"/>
</dbReference>
<comment type="caution">
    <text evidence="3">The sequence shown here is derived from an EMBL/GenBank/DDBJ whole genome shotgun (WGS) entry which is preliminary data.</text>
</comment>
<feature type="chain" id="PRO_5015532816" description="Tricarboxylate transporter" evidence="2">
    <location>
        <begin position="23"/>
        <end position="356"/>
    </location>
</feature>
<evidence type="ECO:0008006" key="5">
    <source>
        <dbReference type="Google" id="ProtNLM"/>
    </source>
</evidence>
<name>A0A2T7ULW3_9RHOB</name>
<sequence length="356" mass="36974">MPRTTVLAGLAALTLGAPPALAEDRYEGETIRIVINLGAGGSTGVMAQLFANHWADHIPGNPDFIVQPVTGGAQMAGIIEARNARPDGLTLAWVSWSGPTRAIGPASQNVDWSDFEVIAGMGVPTMAYMRNDVGGATVTGPADLPGLSGLQLGGYRPGSYLDLIGRMSLDLLGIEYGYTTGFGDGSSIVAALQRDEVNFHVTPAGNYFGGIEDNVVGAGIGLPLWYYELAGPDGQPVGLEGFGDMPSFRSVVEDLTGAPPEGPLYDAIEWLNQGMAGTTWLIAAPRGVDAETLALLRESFAATVEEPAFREAATATAGSVPVFTGPAQMETMIDGLRAVDPAIAETVTSYIASGTQ</sequence>
<evidence type="ECO:0000256" key="1">
    <source>
        <dbReference type="ARBA" id="ARBA00006987"/>
    </source>
</evidence>
<feature type="signal peptide" evidence="2">
    <location>
        <begin position="1"/>
        <end position="22"/>
    </location>
</feature>
<keyword evidence="2" id="KW-0732">Signal</keyword>
<dbReference type="RefSeq" id="WP_107754923.1">
    <property type="nucleotide sequence ID" value="NZ_QBKF01000018.1"/>
</dbReference>
<comment type="similarity">
    <text evidence="1">Belongs to the UPF0065 (bug) family.</text>
</comment>
<dbReference type="EMBL" id="QDDR01000013">
    <property type="protein sequence ID" value="PVE45611.1"/>
    <property type="molecule type" value="Genomic_DNA"/>
</dbReference>
<evidence type="ECO:0000313" key="3">
    <source>
        <dbReference type="EMBL" id="PVE45611.1"/>
    </source>
</evidence>
<dbReference type="InterPro" id="IPR005064">
    <property type="entry name" value="BUG"/>
</dbReference>
<keyword evidence="4" id="KW-1185">Reference proteome</keyword>
<gene>
    <name evidence="3" type="ORF">DDE23_20315</name>
</gene>
<dbReference type="InterPro" id="IPR042100">
    <property type="entry name" value="Bug_dom1"/>
</dbReference>
<organism evidence="3 4">
    <name type="scientific">Pararhodobacter aggregans</name>
    <dbReference type="NCBI Taxonomy" id="404875"/>
    <lineage>
        <taxon>Bacteria</taxon>
        <taxon>Pseudomonadati</taxon>
        <taxon>Pseudomonadota</taxon>
        <taxon>Alphaproteobacteria</taxon>
        <taxon>Rhodobacterales</taxon>
        <taxon>Paracoccaceae</taxon>
        <taxon>Pararhodobacter</taxon>
    </lineage>
</organism>
<evidence type="ECO:0000313" key="4">
    <source>
        <dbReference type="Proteomes" id="UP000244810"/>
    </source>
</evidence>
<dbReference type="PANTHER" id="PTHR42928:SF5">
    <property type="entry name" value="BLR1237 PROTEIN"/>
    <property type="match status" value="1"/>
</dbReference>
<proteinExistence type="inferred from homology"/>
<reference evidence="3 4" key="1">
    <citation type="journal article" date="2011" name="Syst. Appl. Microbiol.">
        <title>Defluviimonas denitrificans gen. nov., sp. nov., and Pararhodobacter aggregans gen. nov., sp. nov., non-phototrophic Rhodobacteraceae from the biofilter of a marine aquaculture.</title>
        <authorList>
            <person name="Foesel B.U."/>
            <person name="Drake H.L."/>
            <person name="Schramm A."/>
        </authorList>
    </citation>
    <scope>NUCLEOTIDE SEQUENCE [LARGE SCALE GENOMIC DNA]</scope>
    <source>
        <strain evidence="3 4">D1-19</strain>
    </source>
</reference>
<evidence type="ECO:0000256" key="2">
    <source>
        <dbReference type="SAM" id="SignalP"/>
    </source>
</evidence>
<protein>
    <recommendedName>
        <fullName evidence="5">Tricarboxylate transporter</fullName>
    </recommendedName>
</protein>
<dbReference type="OrthoDB" id="9780943at2"/>
<dbReference type="PANTHER" id="PTHR42928">
    <property type="entry name" value="TRICARBOXYLATE-BINDING PROTEIN"/>
    <property type="match status" value="1"/>
</dbReference>
<dbReference type="AlphaFoldDB" id="A0A2T7ULW3"/>